<dbReference type="EMBL" id="SEKV01001194">
    <property type="protein sequence ID" value="TFY51406.1"/>
    <property type="molecule type" value="Genomic_DNA"/>
</dbReference>
<dbReference type="STRING" id="34475.A0A4Y9XMT8"/>
<feature type="region of interest" description="Disordered" evidence="1">
    <location>
        <begin position="563"/>
        <end position="590"/>
    </location>
</feature>
<comment type="caution">
    <text evidence="2">The sequence shown here is derived from an EMBL/GenBank/DDBJ whole genome shotgun (WGS) entry which is preliminary data.</text>
</comment>
<dbReference type="AlphaFoldDB" id="A0A4Y9XMT8"/>
<accession>A0A4Y9XMT8</accession>
<dbReference type="SUPFAM" id="SSF53098">
    <property type="entry name" value="Ribonuclease H-like"/>
    <property type="match status" value="1"/>
</dbReference>
<name>A0A4Y9XMT8_9APHY</name>
<evidence type="ECO:0000313" key="3">
    <source>
        <dbReference type="Proteomes" id="UP000298390"/>
    </source>
</evidence>
<evidence type="ECO:0000313" key="2">
    <source>
        <dbReference type="EMBL" id="TFY51406.1"/>
    </source>
</evidence>
<evidence type="ECO:0000256" key="1">
    <source>
        <dbReference type="SAM" id="MobiDB-lite"/>
    </source>
</evidence>
<proteinExistence type="predicted"/>
<reference evidence="2 3" key="1">
    <citation type="submission" date="2019-01" db="EMBL/GenBank/DDBJ databases">
        <title>Genome sequencing of the rare red list fungi Fomitopsis rosea.</title>
        <authorList>
            <person name="Buettner E."/>
            <person name="Kellner H."/>
        </authorList>
    </citation>
    <scope>NUCLEOTIDE SEQUENCE [LARGE SCALE GENOMIC DNA]</scope>
    <source>
        <strain evidence="2 3">DSM 105464</strain>
    </source>
</reference>
<organism evidence="2 3">
    <name type="scientific">Rhodofomes roseus</name>
    <dbReference type="NCBI Taxonomy" id="34475"/>
    <lineage>
        <taxon>Eukaryota</taxon>
        <taxon>Fungi</taxon>
        <taxon>Dikarya</taxon>
        <taxon>Basidiomycota</taxon>
        <taxon>Agaricomycotina</taxon>
        <taxon>Agaricomycetes</taxon>
        <taxon>Polyporales</taxon>
        <taxon>Rhodofomes</taxon>
    </lineage>
</organism>
<feature type="compositionally biased region" description="Low complexity" evidence="1">
    <location>
        <begin position="374"/>
        <end position="383"/>
    </location>
</feature>
<evidence type="ECO:0008006" key="4">
    <source>
        <dbReference type="Google" id="ProtNLM"/>
    </source>
</evidence>
<sequence length="667" mass="74158">MPSVVDSKEWKEMWEVSNPKYKPVSASTLQDTQIPQEAERVRALQIEFLKTKRNLTITYDGGANRRRESYYTIHVTTPAEPATAADGDDGRRPFLIEAAAGTGFSHTGQWIAKQMLQIIRRIGEGRFSAVSSDSTGNTKMCRRLLSATIPTILDLPDPVHHTNLPIKNICALEFFEDVIANLRRTLTFFAHSDQAVNVLLEVRIEMDIGRGLESIGTTRFGTVTISAVSMRRCLPALREVCTTGRVVVEEVNYLFVRNTPATLTFETQLNQFIDVTLPFVKALTCLESTHSTIADVFIFWCAIGASLKKVLSNPASGIPTSVRGEIRAIFNTRWRELFEEGTTADVHLSAVYLDPDWRDAAVFRDPNPLATAAATASGKVGKSSKSESNRADGAPEPAVTHPVIARRVAARLMVILKGEVTHGSDPLLRTDDPARQADIINRFQLQFRAYARNDYPYNSIPWEDSQSVLQWWTTLRSVRAADILATLAIKLYAVVPNSMADERTASAFTWLNSVSRNRQQLSTMVSQTQIRQYFRARAKARPHADPKPSVKFCEIDSRLRDDTSTMNKSTKRQTSAQFKANGASAEGDGDVDDGSMHPWLDEKPDHCGSAVLFDIERYIDLDRPELLGFLSSDPVDSEQGVELEPSLNTPLRKARGDVSPDNVLNVS</sequence>
<feature type="region of interest" description="Disordered" evidence="1">
    <location>
        <begin position="630"/>
        <end position="667"/>
    </location>
</feature>
<gene>
    <name evidence="2" type="ORF">EVJ58_g10585</name>
</gene>
<protein>
    <recommendedName>
        <fullName evidence="4">HAT C-terminal dimerisation domain-containing protein</fullName>
    </recommendedName>
</protein>
<feature type="compositionally biased region" description="Polar residues" evidence="1">
    <location>
        <begin position="564"/>
        <end position="578"/>
    </location>
</feature>
<dbReference type="Proteomes" id="UP000298390">
    <property type="component" value="Unassembled WGS sequence"/>
</dbReference>
<dbReference type="InterPro" id="IPR012337">
    <property type="entry name" value="RNaseH-like_sf"/>
</dbReference>
<feature type="region of interest" description="Disordered" evidence="1">
    <location>
        <begin position="374"/>
        <end position="398"/>
    </location>
</feature>